<dbReference type="InterPro" id="IPR011990">
    <property type="entry name" value="TPR-like_helical_dom_sf"/>
</dbReference>
<protein>
    <submittedName>
        <fullName evidence="4">Uncharacterized protein</fullName>
    </submittedName>
</protein>
<feature type="region of interest" description="Disordered" evidence="3">
    <location>
        <begin position="85"/>
        <end position="127"/>
    </location>
</feature>
<dbReference type="SMART" id="SM00028">
    <property type="entry name" value="TPR"/>
    <property type="match status" value="3"/>
</dbReference>
<evidence type="ECO:0000313" key="4">
    <source>
        <dbReference type="EMBL" id="CAD9089216.1"/>
    </source>
</evidence>
<dbReference type="AlphaFoldDB" id="A0A7S1PLH4"/>
<proteinExistence type="predicted"/>
<dbReference type="PANTHER" id="PTHR45641:SF19">
    <property type="entry name" value="NEPHROCYSTIN-3"/>
    <property type="match status" value="1"/>
</dbReference>
<dbReference type="PANTHER" id="PTHR45641">
    <property type="entry name" value="TETRATRICOPEPTIDE REPEAT PROTEIN (AFU_ORTHOLOGUE AFUA_6G03870)"/>
    <property type="match status" value="1"/>
</dbReference>
<keyword evidence="1" id="KW-0677">Repeat</keyword>
<sequence length="352" mass="38021">MATKQPPAQIPRLVCDALYAPECPSEAVAALVDVALTHHNAGRFDEALAQYAAARVAWEDTVIAAAVAEAGLEAIAAEAKAKPWILTGEEPPPEPTPTRNSRRRRGRRAAEEERGSASDEEDEEDAEAAAPIVDYAAEAERERQIDALKAVHATRPNAIPPERAIFLHLAVAAVYTSAQRDGEALAELGVARRLLQSRVPVYHVSLLAANVYAALGCAHYHLSQFDFAGDYFFRCLESREQLCGADHIDTAAAMNNVGAVLYVLGKSADSLALFNRALAVADAQHPPFPRRDLIDTNVRIAKGTFFSDATFPAVPFTPYPAPMIPGAVRAKQFRQPKPKKKKADDGKGKGKK</sequence>
<dbReference type="Gene3D" id="1.25.40.10">
    <property type="entry name" value="Tetratricopeptide repeat domain"/>
    <property type="match status" value="1"/>
</dbReference>
<gene>
    <name evidence="4" type="ORF">NDES1114_LOCUS862</name>
</gene>
<dbReference type="EMBL" id="HBGF01001235">
    <property type="protein sequence ID" value="CAD9089216.1"/>
    <property type="molecule type" value="Transcribed_RNA"/>
</dbReference>
<feature type="compositionally biased region" description="Basic and acidic residues" evidence="3">
    <location>
        <begin position="342"/>
        <end position="352"/>
    </location>
</feature>
<dbReference type="Pfam" id="PF13424">
    <property type="entry name" value="TPR_12"/>
    <property type="match status" value="1"/>
</dbReference>
<organism evidence="4">
    <name type="scientific">Neobodo designis</name>
    <name type="common">Flagellated protozoan</name>
    <name type="synonym">Bodo designis</name>
    <dbReference type="NCBI Taxonomy" id="312471"/>
    <lineage>
        <taxon>Eukaryota</taxon>
        <taxon>Discoba</taxon>
        <taxon>Euglenozoa</taxon>
        <taxon>Kinetoplastea</taxon>
        <taxon>Metakinetoplastina</taxon>
        <taxon>Neobodonida</taxon>
        <taxon>Neobodo</taxon>
    </lineage>
</organism>
<evidence type="ECO:0000256" key="3">
    <source>
        <dbReference type="SAM" id="MobiDB-lite"/>
    </source>
</evidence>
<feature type="compositionally biased region" description="Acidic residues" evidence="3">
    <location>
        <begin position="118"/>
        <end position="127"/>
    </location>
</feature>
<accession>A0A7S1PLH4</accession>
<feature type="compositionally biased region" description="Basic and acidic residues" evidence="3">
    <location>
        <begin position="108"/>
        <end position="117"/>
    </location>
</feature>
<evidence type="ECO:0000256" key="2">
    <source>
        <dbReference type="ARBA" id="ARBA00022803"/>
    </source>
</evidence>
<feature type="region of interest" description="Disordered" evidence="3">
    <location>
        <begin position="328"/>
        <end position="352"/>
    </location>
</feature>
<reference evidence="4" key="1">
    <citation type="submission" date="2021-01" db="EMBL/GenBank/DDBJ databases">
        <authorList>
            <person name="Corre E."/>
            <person name="Pelletier E."/>
            <person name="Niang G."/>
            <person name="Scheremetjew M."/>
            <person name="Finn R."/>
            <person name="Kale V."/>
            <person name="Holt S."/>
            <person name="Cochrane G."/>
            <person name="Meng A."/>
            <person name="Brown T."/>
            <person name="Cohen L."/>
        </authorList>
    </citation>
    <scope>NUCLEOTIDE SEQUENCE</scope>
    <source>
        <strain evidence="4">CCAP 1951/1</strain>
    </source>
</reference>
<evidence type="ECO:0000256" key="1">
    <source>
        <dbReference type="ARBA" id="ARBA00022737"/>
    </source>
</evidence>
<keyword evidence="2" id="KW-0802">TPR repeat</keyword>
<name>A0A7S1PLH4_NEODS</name>
<feature type="compositionally biased region" description="Basic residues" evidence="3">
    <location>
        <begin position="331"/>
        <end position="341"/>
    </location>
</feature>
<dbReference type="SUPFAM" id="SSF48452">
    <property type="entry name" value="TPR-like"/>
    <property type="match status" value="1"/>
</dbReference>
<dbReference type="InterPro" id="IPR019734">
    <property type="entry name" value="TPR_rpt"/>
</dbReference>